<sequence length="49" mass="5827">MDLSNFAFSLLNDDEILNSFDCEDEKINEFLIQDSKNFQNEKITNTYLF</sequence>
<proteinExistence type="predicted"/>
<evidence type="ECO:0000313" key="2">
    <source>
        <dbReference type="Proteomes" id="UP001269081"/>
    </source>
</evidence>
<comment type="caution">
    <text evidence="1">The sequence shown here is derived from an EMBL/GenBank/DDBJ whole genome shotgun (WGS) entry which is preliminary data.</text>
</comment>
<gene>
    <name evidence="1" type="ORF">J2W48_001200</name>
</gene>
<evidence type="ECO:0000313" key="1">
    <source>
        <dbReference type="EMBL" id="MDR7209267.1"/>
    </source>
</evidence>
<protein>
    <submittedName>
        <fullName evidence="1">Uncharacterized protein</fullName>
    </submittedName>
</protein>
<name>A0ABU1Y4W5_9FLAO</name>
<organism evidence="1 2">
    <name type="scientific">Flavobacterium piscis</name>
    <dbReference type="NCBI Taxonomy" id="1114874"/>
    <lineage>
        <taxon>Bacteria</taxon>
        <taxon>Pseudomonadati</taxon>
        <taxon>Bacteroidota</taxon>
        <taxon>Flavobacteriia</taxon>
        <taxon>Flavobacteriales</taxon>
        <taxon>Flavobacteriaceae</taxon>
        <taxon>Flavobacterium</taxon>
    </lineage>
</organism>
<keyword evidence="2" id="KW-1185">Reference proteome</keyword>
<reference evidence="1 2" key="1">
    <citation type="submission" date="2023-07" db="EMBL/GenBank/DDBJ databases">
        <title>Sorghum-associated microbial communities from plants grown in Nebraska, USA.</title>
        <authorList>
            <person name="Schachtman D."/>
        </authorList>
    </citation>
    <scope>NUCLEOTIDE SEQUENCE [LARGE SCALE GENOMIC DNA]</scope>
    <source>
        <strain evidence="1 2">4129</strain>
    </source>
</reference>
<accession>A0ABU1Y4W5</accession>
<dbReference type="Proteomes" id="UP001269081">
    <property type="component" value="Unassembled WGS sequence"/>
</dbReference>
<dbReference type="Gene3D" id="3.40.630.30">
    <property type="match status" value="1"/>
</dbReference>
<dbReference type="EMBL" id="JAVDWQ010000003">
    <property type="protein sequence ID" value="MDR7209267.1"/>
    <property type="molecule type" value="Genomic_DNA"/>
</dbReference>